<dbReference type="InterPro" id="IPR006311">
    <property type="entry name" value="TAT_signal"/>
</dbReference>
<dbReference type="AlphaFoldDB" id="A0A7I7SLK9"/>
<dbReference type="Proteomes" id="UP000466445">
    <property type="component" value="Chromosome"/>
</dbReference>
<reference evidence="3 4" key="1">
    <citation type="journal article" date="2019" name="Emerg. Microbes Infect.">
        <title>Comprehensive subspecies identification of 175 nontuberculous mycobacteria species based on 7547 genomic profiles.</title>
        <authorList>
            <person name="Matsumoto Y."/>
            <person name="Kinjo T."/>
            <person name="Motooka D."/>
            <person name="Nabeya D."/>
            <person name="Jung N."/>
            <person name="Uechi K."/>
            <person name="Horii T."/>
            <person name="Iida T."/>
            <person name="Fujita J."/>
            <person name="Nakamura S."/>
        </authorList>
    </citation>
    <scope>NUCLEOTIDE SEQUENCE [LARGE SCALE GENOMIC DNA]</scope>
    <source>
        <strain evidence="3 4">JCM 30395</strain>
    </source>
</reference>
<keyword evidence="4" id="KW-1185">Reference proteome</keyword>
<dbReference type="RefSeq" id="WP_163695059.1">
    <property type="nucleotide sequence ID" value="NZ_AP022595.1"/>
</dbReference>
<evidence type="ECO:0000256" key="2">
    <source>
        <dbReference type="SAM" id="SignalP"/>
    </source>
</evidence>
<evidence type="ECO:0008006" key="5">
    <source>
        <dbReference type="Google" id="ProtNLM"/>
    </source>
</evidence>
<dbReference type="KEGG" id="msar:MSAR_10230"/>
<protein>
    <recommendedName>
        <fullName evidence="5">Intersectin-EH-binding protein Ibp1</fullName>
    </recommendedName>
</protein>
<feature type="signal peptide" evidence="2">
    <location>
        <begin position="1"/>
        <end position="28"/>
    </location>
</feature>
<evidence type="ECO:0000313" key="3">
    <source>
        <dbReference type="EMBL" id="BBY57887.1"/>
    </source>
</evidence>
<accession>A0A7I7SLK9</accession>
<dbReference type="PROSITE" id="PS51318">
    <property type="entry name" value="TAT"/>
    <property type="match status" value="1"/>
</dbReference>
<evidence type="ECO:0000256" key="1">
    <source>
        <dbReference type="SAM" id="MobiDB-lite"/>
    </source>
</evidence>
<name>A0A7I7SLK9_9MYCO</name>
<keyword evidence="2" id="KW-0732">Signal</keyword>
<proteinExistence type="predicted"/>
<dbReference type="EMBL" id="AP022595">
    <property type="protein sequence ID" value="BBY57887.1"/>
    <property type="molecule type" value="Genomic_DNA"/>
</dbReference>
<feature type="region of interest" description="Disordered" evidence="1">
    <location>
        <begin position="57"/>
        <end position="95"/>
    </location>
</feature>
<feature type="compositionally biased region" description="Polar residues" evidence="1">
    <location>
        <begin position="71"/>
        <end position="91"/>
    </location>
</feature>
<feature type="chain" id="PRO_5038356709" description="Intersectin-EH-binding protein Ibp1" evidence="2">
    <location>
        <begin position="29"/>
        <end position="127"/>
    </location>
</feature>
<gene>
    <name evidence="3" type="ORF">MSAR_10230</name>
</gene>
<sequence>MAITSSVGRRVLLAGGFSIAIAAAPAVAFFASPAGAPAGPAIACPAGESEDLYTDQCTPEMVPNQPGGNYPTPSNGGNTSFSMPGDSNSLPEVQGIPCTGANTGQCIGLQENQAPAVTPHSSISSSP</sequence>
<evidence type="ECO:0000313" key="4">
    <source>
        <dbReference type="Proteomes" id="UP000466445"/>
    </source>
</evidence>
<organism evidence="3 4">
    <name type="scientific">Mycolicibacterium sarraceniae</name>
    <dbReference type="NCBI Taxonomy" id="1534348"/>
    <lineage>
        <taxon>Bacteria</taxon>
        <taxon>Bacillati</taxon>
        <taxon>Actinomycetota</taxon>
        <taxon>Actinomycetes</taxon>
        <taxon>Mycobacteriales</taxon>
        <taxon>Mycobacteriaceae</taxon>
        <taxon>Mycolicibacterium</taxon>
    </lineage>
</organism>